<dbReference type="GO" id="GO:0005737">
    <property type="term" value="C:cytoplasm"/>
    <property type="evidence" value="ECO:0007669"/>
    <property type="project" value="TreeGrafter"/>
</dbReference>
<feature type="non-terminal residue" evidence="2">
    <location>
        <position position="268"/>
    </location>
</feature>
<proteinExistence type="predicted"/>
<evidence type="ECO:0000259" key="1">
    <source>
        <dbReference type="Pfam" id="PF13632"/>
    </source>
</evidence>
<dbReference type="SUPFAM" id="SSF53448">
    <property type="entry name" value="Nucleotide-diphospho-sugar transferases"/>
    <property type="match status" value="1"/>
</dbReference>
<dbReference type="Pfam" id="PF13632">
    <property type="entry name" value="Glyco_trans_2_3"/>
    <property type="match status" value="1"/>
</dbReference>
<sequence>LTSSDWVLHMDEETFVDAYGLETCIDLIERSSVDYAQGYIFYNNHAYWKNWFLTFGDIIRVTDDLGRYQWQANCLGKPLFGVHGSFFLTNGKVENASTWDTNNLVEDYWFAKRAESLGFKYGWIPAIAREQSPRTVEDYVMQRRRWWRGIRTLGKPMASALTILSACPVFRMLISSLLYRLAFEFLQCPMIRIPPWLWALKAFDRAIVTYGFVLSLVVHDLDAGVNWKMIVVHLLMAPVLVPWTSVLEAASLLSAIFDTKTGFDVISK</sequence>
<dbReference type="PANTHER" id="PTHR16779:SF1">
    <property type="entry name" value="BETA-1,4-MANNOSYLTRANSFERASE EGH"/>
    <property type="match status" value="1"/>
</dbReference>
<dbReference type="InterPro" id="IPR001173">
    <property type="entry name" value="Glyco_trans_2-like"/>
</dbReference>
<dbReference type="Proteomes" id="UP000799424">
    <property type="component" value="Unassembled WGS sequence"/>
</dbReference>
<dbReference type="GO" id="GO:0019187">
    <property type="term" value="F:beta-1,4-mannosyltransferase activity"/>
    <property type="evidence" value="ECO:0007669"/>
    <property type="project" value="InterPro"/>
</dbReference>
<organism evidence="2 3">
    <name type="scientific">Ophiobolus disseminans</name>
    <dbReference type="NCBI Taxonomy" id="1469910"/>
    <lineage>
        <taxon>Eukaryota</taxon>
        <taxon>Fungi</taxon>
        <taxon>Dikarya</taxon>
        <taxon>Ascomycota</taxon>
        <taxon>Pezizomycotina</taxon>
        <taxon>Dothideomycetes</taxon>
        <taxon>Pleosporomycetidae</taxon>
        <taxon>Pleosporales</taxon>
        <taxon>Pleosporineae</taxon>
        <taxon>Phaeosphaeriaceae</taxon>
        <taxon>Ophiobolus</taxon>
    </lineage>
</organism>
<dbReference type="EMBL" id="MU006227">
    <property type="protein sequence ID" value="KAF2825925.1"/>
    <property type="molecule type" value="Genomic_DNA"/>
</dbReference>
<feature type="domain" description="Glycosyltransferase 2-like" evidence="1">
    <location>
        <begin position="6"/>
        <end position="187"/>
    </location>
</feature>
<accession>A0A6A7A023</accession>
<protein>
    <recommendedName>
        <fullName evidence="1">Glycosyltransferase 2-like domain-containing protein</fullName>
    </recommendedName>
</protein>
<dbReference type="InterPro" id="IPR029044">
    <property type="entry name" value="Nucleotide-diphossugar_trans"/>
</dbReference>
<evidence type="ECO:0000313" key="3">
    <source>
        <dbReference type="Proteomes" id="UP000799424"/>
    </source>
</evidence>
<name>A0A6A7A023_9PLEO</name>
<dbReference type="PANTHER" id="PTHR16779">
    <property type="entry name" value="BETA-1,4-MANNOSYLTRANSFERASE EGH"/>
    <property type="match status" value="1"/>
</dbReference>
<reference evidence="2" key="1">
    <citation type="journal article" date="2020" name="Stud. Mycol.">
        <title>101 Dothideomycetes genomes: a test case for predicting lifestyles and emergence of pathogens.</title>
        <authorList>
            <person name="Haridas S."/>
            <person name="Albert R."/>
            <person name="Binder M."/>
            <person name="Bloem J."/>
            <person name="Labutti K."/>
            <person name="Salamov A."/>
            <person name="Andreopoulos B."/>
            <person name="Baker S."/>
            <person name="Barry K."/>
            <person name="Bills G."/>
            <person name="Bluhm B."/>
            <person name="Cannon C."/>
            <person name="Castanera R."/>
            <person name="Culley D."/>
            <person name="Daum C."/>
            <person name="Ezra D."/>
            <person name="Gonzalez J."/>
            <person name="Henrissat B."/>
            <person name="Kuo A."/>
            <person name="Liang C."/>
            <person name="Lipzen A."/>
            <person name="Lutzoni F."/>
            <person name="Magnuson J."/>
            <person name="Mondo S."/>
            <person name="Nolan M."/>
            <person name="Ohm R."/>
            <person name="Pangilinan J."/>
            <person name="Park H.-J."/>
            <person name="Ramirez L."/>
            <person name="Alfaro M."/>
            <person name="Sun H."/>
            <person name="Tritt A."/>
            <person name="Yoshinaga Y."/>
            <person name="Zwiers L.-H."/>
            <person name="Turgeon B."/>
            <person name="Goodwin S."/>
            <person name="Spatafora J."/>
            <person name="Crous P."/>
            <person name="Grigoriev I."/>
        </authorList>
    </citation>
    <scope>NUCLEOTIDE SEQUENCE</scope>
    <source>
        <strain evidence="2">CBS 113818</strain>
    </source>
</reference>
<dbReference type="AlphaFoldDB" id="A0A6A7A023"/>
<dbReference type="OrthoDB" id="5819582at2759"/>
<dbReference type="InterPro" id="IPR027389">
    <property type="entry name" value="B_mannosylTrfase_Bre-3/Egh"/>
</dbReference>
<keyword evidence="3" id="KW-1185">Reference proteome</keyword>
<feature type="non-terminal residue" evidence="2">
    <location>
        <position position="1"/>
    </location>
</feature>
<gene>
    <name evidence="2" type="ORF">CC86DRAFT_249994</name>
</gene>
<evidence type="ECO:0000313" key="2">
    <source>
        <dbReference type="EMBL" id="KAF2825925.1"/>
    </source>
</evidence>